<feature type="compositionally biased region" description="Polar residues" evidence="1">
    <location>
        <begin position="608"/>
        <end position="618"/>
    </location>
</feature>
<name>A0A1S2XNL3_CICAR</name>
<feature type="region of interest" description="Disordered" evidence="1">
    <location>
        <begin position="639"/>
        <end position="662"/>
    </location>
</feature>
<proteinExistence type="predicted"/>
<dbReference type="InterPro" id="IPR019607">
    <property type="entry name" value="Putative_zinc-finger_domain"/>
</dbReference>
<dbReference type="GO" id="GO:0005634">
    <property type="term" value="C:nucleus"/>
    <property type="evidence" value="ECO:0007669"/>
    <property type="project" value="TreeGrafter"/>
</dbReference>
<feature type="region of interest" description="Disordered" evidence="1">
    <location>
        <begin position="552"/>
        <end position="621"/>
    </location>
</feature>
<dbReference type="GO" id="GO:0000178">
    <property type="term" value="C:exosome (RNase complex)"/>
    <property type="evidence" value="ECO:0007669"/>
    <property type="project" value="TreeGrafter"/>
</dbReference>
<feature type="region of interest" description="Disordered" evidence="1">
    <location>
        <begin position="86"/>
        <end position="166"/>
    </location>
</feature>
<dbReference type="eggNOG" id="KOG4839">
    <property type="taxonomic scope" value="Eukaryota"/>
</dbReference>
<gene>
    <name evidence="4" type="primary">LOC101514217</name>
</gene>
<dbReference type="InterPro" id="IPR039278">
    <property type="entry name" value="Red1"/>
</dbReference>
<dbReference type="OrthoDB" id="1922977at2759"/>
<evidence type="ECO:0000259" key="2">
    <source>
        <dbReference type="Pfam" id="PF10650"/>
    </source>
</evidence>
<sequence length="1676" mass="186725">MDNTIDLRITTTMAASSENHNPRLPTKTREEGELSSSDDGDENPNGSTVQSTLAAGSGSVPLVQQSTQGVQGGSSNNIQTRTAIQPFSLKSIKKNQLPPKSSPWTGHVDNDKNLVISFSDDDSGSDIENKGNPSGLKRNVKRPISSLGNSNKLQSQQNARSLHKEIPKKLSMNRTFISSVAKIPSSNSKGAGSWSLGQGPRARNLNPMNKTLASRERDQGALSNDNKLQDLRHQIALRESELKLKAAQQHKESALVLGKNQNAMNLKNDTGRKNIPVSSGAAQLELKEPDRKRIKLNTSHDTPQAVGGQQVPVVKSILPSKDSLCGNIYPQERNKVDHNQKEIPSCKGESKVISQRQPDNHLGNSLENMPCRREGDVNYGCYQADKSSRLVDPCAAFNQSSVPANMPSNSVPTYLEALSNDVPMNRNGNANVSEHSSIDLQSVFGMEELIDKELKEAQEHRHSCEIEERNAHRAYLKAQRSLLEANARCNNLYRQRELYSAKLRSLILNNSSFSLSLGQHQQLDIGLDYLPKLGYEIPTSSCLRQAEYHINNPSFDSNNQGINNRQSDTSYHHTHGANLGSEHCAEPDASTSEPLPQRGNHTADEVYSPTNESDTSANENEEISLSGHVSNHLDAEYHRKQDSKAKQMDIDTTSNANCSTGSPQDSLLLEAALRSELFARLGKRAMKSNNPCNNIETTEQGAENEVGSEKSRVHHGSVPLSNAENNDLRGIERKERNIYPDTQIQSQQKIGGNSLSANCGAGSGDQGEIPFQGHHSTNPVNVLPVIFRSAFSELREMSTFSSDHLPNQNKSTHDNDDQSQNATCLSSDEAKKNMSAISMSVTVGNSLSEEGTYGWSPEVDPFWPLCMYELRGKCNNDECPWQHAKDYADGNINQQTDSNNADSQDRLPLHQQNCNGVRKVTKYHKATILPTYLVSLDVLKADQFAYKPLTAHRIAQYWQQHFSITLATLNLLQNGSAADGPFSLGGDECKEVRGAWSKQLSFQWRNGVGNQIKQAMADSEQAVEMALLILDQEINKLRGVRKALSVLSKALEIDPTCVALLIVYLLIYYGSLGPNEKEDTFLCVVKLYEGSYVLWLMYINSRRKLDDRLTAYDSALSALCQHASAASEDRTCESACILDLFLQMMDCLCMSGNVEKAIQLTYGVFPATTKSDEPNFLSLSDILNCLTISDKCVLWVCCVYLVIYRKLPGAVVQKFECEKDLLDIEWPFVSLSEDEKERAVKLMETAVECINCYAYNESMKNEVDLKYAQHFALNHLRCMVALDSLECLRNLLNKYVKLYPSCIELVLVSAQIQKQYFGVDNLMVFEDAISRWPKIVPGIQCIWNQYIAYAIHYQRTDLSKEITVRWFQSVWQVQDPPYGGMDTADDGSSCGLVGLGSKFVSDSLNSGHKQMDEMFGYLNLSVYYFFQNDKTEACKAVNKARNTVSFVGLEQSIRKYVMFLICDASSFNEDGPKGAIKRILEVYMDGSSQAFLAPRVLTRNFVDNIKKPRVQHLIGNILRPASFDCSLLNLILQSWFDSSLLPQIASDPKHLVDFVEGIMEVVPYNFQLAMSVCKLLSKDYSSSDLNSTSLWFWACSTLVNAIMNAIPIPPEFVWVEAAELLHNAMGIEAVAQRFYKKALSVYPFSIMLWKYYYNLFLSIGDANNIVEEAKERGINL</sequence>
<accession>A0A1S2XNL3</accession>
<feature type="compositionally biased region" description="Polar residues" evidence="1">
    <location>
        <begin position="352"/>
        <end position="367"/>
    </location>
</feature>
<feature type="domain" description="Putative zinc-finger" evidence="2">
    <location>
        <begin position="865"/>
        <end position="883"/>
    </location>
</feature>
<dbReference type="Proteomes" id="UP000087171">
    <property type="component" value="Chromosome Ca3"/>
</dbReference>
<dbReference type="KEGG" id="cam:101514217"/>
<feature type="compositionally biased region" description="Polar residues" evidence="1">
    <location>
        <begin position="1"/>
        <end position="19"/>
    </location>
</feature>
<feature type="region of interest" description="Disordered" evidence="1">
    <location>
        <begin position="799"/>
        <end position="828"/>
    </location>
</feature>
<reference evidence="3" key="1">
    <citation type="journal article" date="2013" name="Nat. Biotechnol.">
        <title>Draft genome sequence of chickpea (Cicer arietinum) provides a resource for trait improvement.</title>
        <authorList>
            <person name="Varshney R.K."/>
            <person name="Song C."/>
            <person name="Saxena R.K."/>
            <person name="Azam S."/>
            <person name="Yu S."/>
            <person name="Sharpe A.G."/>
            <person name="Cannon S."/>
            <person name="Baek J."/>
            <person name="Rosen B.D."/>
            <person name="Tar'an B."/>
            <person name="Millan T."/>
            <person name="Zhang X."/>
            <person name="Ramsay L.D."/>
            <person name="Iwata A."/>
            <person name="Wang Y."/>
            <person name="Nelson W."/>
            <person name="Farmer A.D."/>
            <person name="Gaur P.M."/>
            <person name="Soderlund C."/>
            <person name="Penmetsa R.V."/>
            <person name="Xu C."/>
            <person name="Bharti A.K."/>
            <person name="He W."/>
            <person name="Winter P."/>
            <person name="Zhao S."/>
            <person name="Hane J.K."/>
            <person name="Carrasquilla-Garcia N."/>
            <person name="Condie J.A."/>
            <person name="Upadhyaya H.D."/>
            <person name="Luo M.C."/>
            <person name="Thudi M."/>
            <person name="Gowda C.L."/>
            <person name="Singh N.P."/>
            <person name="Lichtenzveig J."/>
            <person name="Gali K.K."/>
            <person name="Rubio J."/>
            <person name="Nadarajan N."/>
            <person name="Dolezel J."/>
            <person name="Bansal K.C."/>
            <person name="Xu X."/>
            <person name="Edwards D."/>
            <person name="Zhang G."/>
            <person name="Kahl G."/>
            <person name="Gil J."/>
            <person name="Singh K.B."/>
            <person name="Datta S.K."/>
            <person name="Jackson S.A."/>
            <person name="Wang J."/>
            <person name="Cook D.R."/>
        </authorList>
    </citation>
    <scope>NUCLEOTIDE SEQUENCE [LARGE SCALE GENOMIC DNA]</scope>
    <source>
        <strain evidence="3">cv. CDC Frontier</strain>
    </source>
</reference>
<feature type="compositionally biased region" description="Polar residues" evidence="1">
    <location>
        <begin position="799"/>
        <end position="810"/>
    </location>
</feature>
<dbReference type="PANTHER" id="PTHR21563">
    <property type="entry name" value="ZINC FINGER C3H1 DOMAIN-CONTAINING PROTEIN"/>
    <property type="match status" value="1"/>
</dbReference>
<evidence type="ECO:0000256" key="1">
    <source>
        <dbReference type="SAM" id="MobiDB-lite"/>
    </source>
</evidence>
<evidence type="ECO:0000313" key="4">
    <source>
        <dbReference type="RefSeq" id="XP_004492099.1"/>
    </source>
</evidence>
<reference evidence="4" key="2">
    <citation type="submission" date="2025-08" db="UniProtKB">
        <authorList>
            <consortium name="RefSeq"/>
        </authorList>
    </citation>
    <scope>IDENTIFICATION</scope>
    <source>
        <tissue evidence="4">Etiolated seedlings</tissue>
    </source>
</reference>
<feature type="compositionally biased region" description="Polar residues" evidence="1">
    <location>
        <begin position="552"/>
        <end position="569"/>
    </location>
</feature>
<feature type="compositionally biased region" description="Polar residues" evidence="1">
    <location>
        <begin position="650"/>
        <end position="662"/>
    </location>
</feature>
<organism evidence="3 4">
    <name type="scientific">Cicer arietinum</name>
    <name type="common">Chickpea</name>
    <name type="synonym">Garbanzo</name>
    <dbReference type="NCBI Taxonomy" id="3827"/>
    <lineage>
        <taxon>Eukaryota</taxon>
        <taxon>Viridiplantae</taxon>
        <taxon>Streptophyta</taxon>
        <taxon>Embryophyta</taxon>
        <taxon>Tracheophyta</taxon>
        <taxon>Spermatophyta</taxon>
        <taxon>Magnoliopsida</taxon>
        <taxon>eudicotyledons</taxon>
        <taxon>Gunneridae</taxon>
        <taxon>Pentapetalae</taxon>
        <taxon>rosids</taxon>
        <taxon>fabids</taxon>
        <taxon>Fabales</taxon>
        <taxon>Fabaceae</taxon>
        <taxon>Papilionoideae</taxon>
        <taxon>50 kb inversion clade</taxon>
        <taxon>NPAAA clade</taxon>
        <taxon>Hologalegina</taxon>
        <taxon>IRL clade</taxon>
        <taxon>Cicereae</taxon>
        <taxon>Cicer</taxon>
    </lineage>
</organism>
<dbReference type="PANTHER" id="PTHR21563:SF3">
    <property type="entry name" value="ZINC FINGER C3H1 DOMAIN-CONTAINING PROTEIN"/>
    <property type="match status" value="1"/>
</dbReference>
<feature type="region of interest" description="Disordered" evidence="1">
    <location>
        <begin position="1"/>
        <end position="60"/>
    </location>
</feature>
<keyword evidence="3" id="KW-1185">Reference proteome</keyword>
<protein>
    <submittedName>
        <fullName evidence="4">Uncharacterized protein LOC101514217 isoform X1</fullName>
    </submittedName>
</protein>
<dbReference type="STRING" id="3827.A0A1S2XNL3"/>
<evidence type="ECO:0000313" key="3">
    <source>
        <dbReference type="Proteomes" id="UP000087171"/>
    </source>
</evidence>
<feature type="compositionally biased region" description="Basic and acidic residues" evidence="1">
    <location>
        <begin position="639"/>
        <end position="649"/>
    </location>
</feature>
<dbReference type="GeneID" id="101514217"/>
<dbReference type="Pfam" id="PF10650">
    <property type="entry name" value="zf-C3H1"/>
    <property type="match status" value="1"/>
</dbReference>
<feature type="compositionally biased region" description="Polar residues" evidence="1">
    <location>
        <begin position="44"/>
        <end position="54"/>
    </location>
</feature>
<feature type="region of interest" description="Disordered" evidence="1">
    <location>
        <begin position="344"/>
        <end position="368"/>
    </location>
</feature>
<dbReference type="PaxDb" id="3827-XP_004492099.1"/>
<feature type="compositionally biased region" description="Polar residues" evidence="1">
    <location>
        <begin position="146"/>
        <end position="160"/>
    </location>
</feature>
<dbReference type="RefSeq" id="XP_004492099.1">
    <property type="nucleotide sequence ID" value="XM_004492042.3"/>
</dbReference>